<name>A0A0C3DWM1_9AGAM</name>
<dbReference type="Proteomes" id="UP000053989">
    <property type="component" value="Unassembled WGS sequence"/>
</dbReference>
<reference evidence="2" key="2">
    <citation type="submission" date="2015-01" db="EMBL/GenBank/DDBJ databases">
        <title>Evolutionary Origins and Diversification of the Mycorrhizal Mutualists.</title>
        <authorList>
            <consortium name="DOE Joint Genome Institute"/>
            <consortium name="Mycorrhizal Genomics Consortium"/>
            <person name="Kohler A."/>
            <person name="Kuo A."/>
            <person name="Nagy L.G."/>
            <person name="Floudas D."/>
            <person name="Copeland A."/>
            <person name="Barry K.W."/>
            <person name="Cichocki N."/>
            <person name="Veneault-Fourrey C."/>
            <person name="LaButti K."/>
            <person name="Lindquist E.A."/>
            <person name="Lipzen A."/>
            <person name="Lundell T."/>
            <person name="Morin E."/>
            <person name="Murat C."/>
            <person name="Riley R."/>
            <person name="Ohm R."/>
            <person name="Sun H."/>
            <person name="Tunlid A."/>
            <person name="Henrissat B."/>
            <person name="Grigoriev I.V."/>
            <person name="Hibbett D.S."/>
            <person name="Martin F."/>
        </authorList>
    </citation>
    <scope>NUCLEOTIDE SEQUENCE [LARGE SCALE GENOMIC DNA]</scope>
    <source>
        <strain evidence="2">Foug A</strain>
    </source>
</reference>
<gene>
    <name evidence="1" type="ORF">SCLCIDRAFT_1216912</name>
</gene>
<sequence>MFVIATRGHVFGTISSILETIVIVSGCSPGSNSQQEVEVLPHMTHLWDNPVPHLRWG</sequence>
<dbReference type="EMBL" id="KN822063">
    <property type="protein sequence ID" value="KIM60311.1"/>
    <property type="molecule type" value="Genomic_DNA"/>
</dbReference>
<dbReference type="InParanoid" id="A0A0C3DWM1"/>
<proteinExistence type="predicted"/>
<accession>A0A0C3DWM1</accession>
<organism evidence="1 2">
    <name type="scientific">Scleroderma citrinum Foug A</name>
    <dbReference type="NCBI Taxonomy" id="1036808"/>
    <lineage>
        <taxon>Eukaryota</taxon>
        <taxon>Fungi</taxon>
        <taxon>Dikarya</taxon>
        <taxon>Basidiomycota</taxon>
        <taxon>Agaricomycotina</taxon>
        <taxon>Agaricomycetes</taxon>
        <taxon>Agaricomycetidae</taxon>
        <taxon>Boletales</taxon>
        <taxon>Sclerodermatineae</taxon>
        <taxon>Sclerodermataceae</taxon>
        <taxon>Scleroderma</taxon>
    </lineage>
</organism>
<dbReference type="AlphaFoldDB" id="A0A0C3DWM1"/>
<dbReference type="HOGENOM" id="CLU_2997805_0_0_1"/>
<reference evidence="1 2" key="1">
    <citation type="submission" date="2014-04" db="EMBL/GenBank/DDBJ databases">
        <authorList>
            <consortium name="DOE Joint Genome Institute"/>
            <person name="Kuo A."/>
            <person name="Kohler A."/>
            <person name="Nagy L.G."/>
            <person name="Floudas D."/>
            <person name="Copeland A."/>
            <person name="Barry K.W."/>
            <person name="Cichocki N."/>
            <person name="Veneault-Fourrey C."/>
            <person name="LaButti K."/>
            <person name="Lindquist E.A."/>
            <person name="Lipzen A."/>
            <person name="Lundell T."/>
            <person name="Morin E."/>
            <person name="Murat C."/>
            <person name="Sun H."/>
            <person name="Tunlid A."/>
            <person name="Henrissat B."/>
            <person name="Grigoriev I.V."/>
            <person name="Hibbett D.S."/>
            <person name="Martin F."/>
            <person name="Nordberg H.P."/>
            <person name="Cantor M.N."/>
            <person name="Hua S.X."/>
        </authorList>
    </citation>
    <scope>NUCLEOTIDE SEQUENCE [LARGE SCALE GENOMIC DNA]</scope>
    <source>
        <strain evidence="1 2">Foug A</strain>
    </source>
</reference>
<evidence type="ECO:0000313" key="2">
    <source>
        <dbReference type="Proteomes" id="UP000053989"/>
    </source>
</evidence>
<evidence type="ECO:0000313" key="1">
    <source>
        <dbReference type="EMBL" id="KIM60311.1"/>
    </source>
</evidence>
<keyword evidence="2" id="KW-1185">Reference proteome</keyword>
<protein>
    <submittedName>
        <fullName evidence="1">Uncharacterized protein</fullName>
    </submittedName>
</protein>